<proteinExistence type="predicted"/>
<evidence type="ECO:0000259" key="1">
    <source>
        <dbReference type="Pfam" id="PF01261"/>
    </source>
</evidence>
<organism evidence="2 3">
    <name type="scientific">Desulfosporosinus fructosivorans</name>
    <dbReference type="NCBI Taxonomy" id="2018669"/>
    <lineage>
        <taxon>Bacteria</taxon>
        <taxon>Bacillati</taxon>
        <taxon>Bacillota</taxon>
        <taxon>Clostridia</taxon>
        <taxon>Eubacteriales</taxon>
        <taxon>Desulfitobacteriaceae</taxon>
        <taxon>Desulfosporosinus</taxon>
    </lineage>
</organism>
<dbReference type="InterPro" id="IPR036237">
    <property type="entry name" value="Xyl_isomerase-like_sf"/>
</dbReference>
<dbReference type="Pfam" id="PF01261">
    <property type="entry name" value="AP_endonuc_2"/>
    <property type="match status" value="1"/>
</dbReference>
<dbReference type="GO" id="GO:0016853">
    <property type="term" value="F:isomerase activity"/>
    <property type="evidence" value="ECO:0007669"/>
    <property type="project" value="UniProtKB-KW"/>
</dbReference>
<dbReference type="InterPro" id="IPR050312">
    <property type="entry name" value="IolE/XylAMocC-like"/>
</dbReference>
<accession>A0A4Z0QYN2</accession>
<reference evidence="2 3" key="1">
    <citation type="submission" date="2019-03" db="EMBL/GenBank/DDBJ databases">
        <title>Draft Genome Sequence of Desulfosporosinus fructosivorans Strain 63.6F, Isolated from Marine Sediment in the Baltic Sea.</title>
        <authorList>
            <person name="Hausmann B."/>
            <person name="Vandieken V."/>
            <person name="Pjevac P."/>
            <person name="Schreck K."/>
            <person name="Herbold C.W."/>
            <person name="Loy A."/>
        </authorList>
    </citation>
    <scope>NUCLEOTIDE SEQUENCE [LARGE SCALE GENOMIC DNA]</scope>
    <source>
        <strain evidence="2 3">63.6F</strain>
    </source>
</reference>
<keyword evidence="3" id="KW-1185">Reference proteome</keyword>
<dbReference type="AlphaFoldDB" id="A0A4Z0QYN2"/>
<gene>
    <name evidence="2" type="ORF">E4K67_25710</name>
</gene>
<dbReference type="InterPro" id="IPR013022">
    <property type="entry name" value="Xyl_isomerase-like_TIM-brl"/>
</dbReference>
<comment type="caution">
    <text evidence="2">The sequence shown here is derived from an EMBL/GenBank/DDBJ whole genome shotgun (WGS) entry which is preliminary data.</text>
</comment>
<name>A0A4Z0QYN2_9FIRM</name>
<dbReference type="PANTHER" id="PTHR12110:SF53">
    <property type="entry name" value="BLR5974 PROTEIN"/>
    <property type="match status" value="1"/>
</dbReference>
<keyword evidence="2" id="KW-0413">Isomerase</keyword>
<dbReference type="Gene3D" id="3.20.20.150">
    <property type="entry name" value="Divalent-metal-dependent TIM barrel enzymes"/>
    <property type="match status" value="1"/>
</dbReference>
<dbReference type="EMBL" id="SPQQ01000015">
    <property type="protein sequence ID" value="TGE35389.1"/>
    <property type="molecule type" value="Genomic_DNA"/>
</dbReference>
<feature type="domain" description="Xylose isomerase-like TIM barrel" evidence="1">
    <location>
        <begin position="33"/>
        <end position="268"/>
    </location>
</feature>
<evidence type="ECO:0000313" key="2">
    <source>
        <dbReference type="EMBL" id="TGE35389.1"/>
    </source>
</evidence>
<sequence length="272" mass="31081">MSFIGIMQGRLSPRPFPRLQAFPWASWEQEFWLAKECKLDSIEWLFESEKYQENPVWSLEGRAKIASLVKQTGVSVQTLCADYFMDHPFFRVPDQERRASIEILQELIEKASKIGIKAILIPVLEVSEIRSIEDRDCLVLALGECVQQAKEFNVKLGLETELPGQEYFNLIRSFNSDYIGAYYDAGNTAYCGFNMREDMEILKEVLVGVHIKDRKKGGESVPIGTGDANFLEGIPFLKKQGFRGGFILQHYFEEDQIEAAKQSLKFVNTLMA</sequence>
<dbReference type="SUPFAM" id="SSF51658">
    <property type="entry name" value="Xylose isomerase-like"/>
    <property type="match status" value="1"/>
</dbReference>
<protein>
    <submittedName>
        <fullName evidence="2">Sugar phosphate isomerase/epimerase</fullName>
    </submittedName>
</protein>
<evidence type="ECO:0000313" key="3">
    <source>
        <dbReference type="Proteomes" id="UP000298460"/>
    </source>
</evidence>
<dbReference type="PANTHER" id="PTHR12110">
    <property type="entry name" value="HYDROXYPYRUVATE ISOMERASE"/>
    <property type="match status" value="1"/>
</dbReference>
<dbReference type="Proteomes" id="UP000298460">
    <property type="component" value="Unassembled WGS sequence"/>
</dbReference>
<dbReference type="RefSeq" id="WP_135551990.1">
    <property type="nucleotide sequence ID" value="NZ_SPQQ01000015.1"/>
</dbReference>
<dbReference type="OrthoDB" id="9782669at2"/>